<dbReference type="CDD" id="cd00207">
    <property type="entry name" value="fer2"/>
    <property type="match status" value="1"/>
</dbReference>
<evidence type="ECO:0000259" key="2">
    <source>
        <dbReference type="PROSITE" id="PS51085"/>
    </source>
</evidence>
<evidence type="ECO:0000313" key="3">
    <source>
        <dbReference type="EMBL" id="HII46772.1"/>
    </source>
</evidence>
<dbReference type="Proteomes" id="UP000651120">
    <property type="component" value="Unassembled WGS sequence"/>
</dbReference>
<dbReference type="Gene3D" id="3.10.20.30">
    <property type="match status" value="1"/>
</dbReference>
<dbReference type="PROSITE" id="PS00197">
    <property type="entry name" value="2FE2S_FER_1"/>
    <property type="match status" value="1"/>
</dbReference>
<evidence type="ECO:0000313" key="4">
    <source>
        <dbReference type="Proteomes" id="UP000651120"/>
    </source>
</evidence>
<dbReference type="InterPro" id="IPR012675">
    <property type="entry name" value="Beta-grasp_dom_sf"/>
</dbReference>
<dbReference type="PROSITE" id="PS51085">
    <property type="entry name" value="2FE2S_FER_2"/>
    <property type="match status" value="1"/>
</dbReference>
<feature type="domain" description="2Fe-2S ferredoxin-type" evidence="2">
    <location>
        <begin position="34"/>
        <end position="111"/>
    </location>
</feature>
<proteinExistence type="predicted"/>
<dbReference type="GO" id="GO:0016491">
    <property type="term" value="F:oxidoreductase activity"/>
    <property type="evidence" value="ECO:0007669"/>
    <property type="project" value="InterPro"/>
</dbReference>
<dbReference type="PANTHER" id="PTHR11921">
    <property type="entry name" value="SUCCINATE DEHYDROGENASE IRON-SULFUR PROTEIN"/>
    <property type="match status" value="1"/>
</dbReference>
<dbReference type="AlphaFoldDB" id="A0A832SY97"/>
<dbReference type="InterPro" id="IPR036010">
    <property type="entry name" value="2Fe-2S_ferredoxin-like_sf"/>
</dbReference>
<dbReference type="InterPro" id="IPR025192">
    <property type="entry name" value="Succ_DH/fum_Rdtase_N"/>
</dbReference>
<dbReference type="Pfam" id="PF13085">
    <property type="entry name" value="Fer2_3"/>
    <property type="match status" value="1"/>
</dbReference>
<organism evidence="3 4">
    <name type="scientific">Pyrobaculum aerophilum</name>
    <dbReference type="NCBI Taxonomy" id="13773"/>
    <lineage>
        <taxon>Archaea</taxon>
        <taxon>Thermoproteota</taxon>
        <taxon>Thermoprotei</taxon>
        <taxon>Thermoproteales</taxon>
        <taxon>Thermoproteaceae</taxon>
        <taxon>Pyrobaculum</taxon>
    </lineage>
</organism>
<protein>
    <submittedName>
        <fullName evidence="3">2Fe-2S iron-sulfur cluster binding domain-containing protein</fullName>
    </submittedName>
</protein>
<reference evidence="3" key="1">
    <citation type="journal article" date="2020" name="bioRxiv">
        <title>A rank-normalized archaeal taxonomy based on genome phylogeny resolves widespread incomplete and uneven classifications.</title>
        <authorList>
            <person name="Rinke C."/>
            <person name="Chuvochina M."/>
            <person name="Mussig A.J."/>
            <person name="Chaumeil P.-A."/>
            <person name="Waite D.W."/>
            <person name="Whitman W.B."/>
            <person name="Parks D.H."/>
            <person name="Hugenholtz P."/>
        </authorList>
    </citation>
    <scope>NUCLEOTIDE SEQUENCE</scope>
    <source>
        <strain evidence="3">UBA8839</strain>
    </source>
</reference>
<dbReference type="EMBL" id="DUJP01000021">
    <property type="protein sequence ID" value="HII46772.1"/>
    <property type="molecule type" value="Genomic_DNA"/>
</dbReference>
<dbReference type="GO" id="GO:0022904">
    <property type="term" value="P:respiratory electron transport chain"/>
    <property type="evidence" value="ECO:0007669"/>
    <property type="project" value="TreeGrafter"/>
</dbReference>
<dbReference type="GO" id="GO:0051537">
    <property type="term" value="F:2 iron, 2 sulfur cluster binding"/>
    <property type="evidence" value="ECO:0007669"/>
    <property type="project" value="InterPro"/>
</dbReference>
<dbReference type="GO" id="GO:0006099">
    <property type="term" value="P:tricarboxylic acid cycle"/>
    <property type="evidence" value="ECO:0007669"/>
    <property type="project" value="InterPro"/>
</dbReference>
<dbReference type="PANTHER" id="PTHR11921:SF29">
    <property type="entry name" value="SUCCINATE DEHYDROGENASE [UBIQUINONE] IRON-SULFUR SUBUNIT, MITOCHONDRIAL"/>
    <property type="match status" value="1"/>
</dbReference>
<dbReference type="InterPro" id="IPR001041">
    <property type="entry name" value="2Fe-2S_ferredoxin-type"/>
</dbReference>
<comment type="caution">
    <text evidence="3">The sequence shown here is derived from an EMBL/GenBank/DDBJ whole genome shotgun (WGS) entry which is preliminary data.</text>
</comment>
<dbReference type="InterPro" id="IPR004489">
    <property type="entry name" value="Succ_DH/fum_Rdtase_Fe-S"/>
</dbReference>
<comment type="pathway">
    <text evidence="1">Carbohydrate metabolism; tricarboxylic acid cycle.</text>
</comment>
<gene>
    <name evidence="3" type="ORF">HA333_04810</name>
</gene>
<sequence>MKATVKGSRKAVISSEELYQPGRDEKPLAELYPGGVSYVQEYHVDVGDGKITVLDLLIKVKEDLDGTLVFRYACRMGLCGACTVKINGKPRLACMTMVADLGSEITVEPITEKVIKDLVVDA</sequence>
<dbReference type="SUPFAM" id="SSF54292">
    <property type="entry name" value="2Fe-2S ferredoxin-like"/>
    <property type="match status" value="1"/>
</dbReference>
<dbReference type="InterPro" id="IPR006058">
    <property type="entry name" value="2Fe2S_fd_BS"/>
</dbReference>
<dbReference type="NCBIfam" id="TIGR00384">
    <property type="entry name" value="dhsB"/>
    <property type="match status" value="1"/>
</dbReference>
<dbReference type="GO" id="GO:0009055">
    <property type="term" value="F:electron transfer activity"/>
    <property type="evidence" value="ECO:0007669"/>
    <property type="project" value="InterPro"/>
</dbReference>
<name>A0A832SY97_9CREN</name>
<accession>A0A832SY97</accession>
<dbReference type="InterPro" id="IPR050573">
    <property type="entry name" value="SDH/FRD_Iron-Sulfur"/>
</dbReference>
<evidence type="ECO:0000256" key="1">
    <source>
        <dbReference type="ARBA" id="ARBA00005163"/>
    </source>
</evidence>